<sequence length="358" mass="40868">MDVLKPTLININGRIYRKNAVEMPQYRPDEDEDLFIADDDMYMDESCDVLPIEETSRGYRLAFEIPTAFFSFIIGKKGQTKQRIERETRTQIQIPKMGKDGDIVITGNERKRIVSAKTRIDVLIDSARQRQQFTHFLSVPLNSEQVKNGFEEFKLDVLRECFGDRGLDETLFQNPVKLHLTIGTLVLLNTKEVSQAAEILKQCEEEMIKPLLKSEPLLIDVEGIEYMNDDPSEVDVVYAKVRSKDGSNKLQHIADNLVEKFGSSGLMQKDYDRVKLHCTVINTLFRKDPAAGGVRGSAERNREQRGIKERESFDAKKILTVFENYKFGVHHISSIHISQRYSTSSDGYYACSASISLP</sequence>
<evidence type="ECO:0000256" key="1">
    <source>
        <dbReference type="PROSITE-ProRule" id="PRU00117"/>
    </source>
</evidence>
<dbReference type="Gene3D" id="3.90.1140.10">
    <property type="entry name" value="Cyclic phosphodiesterase"/>
    <property type="match status" value="1"/>
</dbReference>
<keyword evidence="1" id="KW-0694">RNA-binding</keyword>
<organism evidence="3 4">
    <name type="scientific">Saccoglossus kowalevskii</name>
    <name type="common">Acorn worm</name>
    <dbReference type="NCBI Taxonomy" id="10224"/>
    <lineage>
        <taxon>Eukaryota</taxon>
        <taxon>Metazoa</taxon>
        <taxon>Hemichordata</taxon>
        <taxon>Enteropneusta</taxon>
        <taxon>Harrimaniidae</taxon>
        <taxon>Saccoglossus</taxon>
    </lineage>
</organism>
<proteinExistence type="predicted"/>
<dbReference type="Proteomes" id="UP000694865">
    <property type="component" value="Unplaced"/>
</dbReference>
<dbReference type="Pfam" id="PF10469">
    <property type="entry name" value="AKAP7_NLS"/>
    <property type="match status" value="1"/>
</dbReference>
<dbReference type="Pfam" id="PF00013">
    <property type="entry name" value="KH_1"/>
    <property type="match status" value="1"/>
</dbReference>
<dbReference type="GeneID" id="100368650"/>
<dbReference type="CDD" id="cd22419">
    <property type="entry name" value="KH-I_ASCC1"/>
    <property type="match status" value="1"/>
</dbReference>
<reference evidence="4" key="1">
    <citation type="submission" date="2025-08" db="UniProtKB">
        <authorList>
            <consortium name="RefSeq"/>
        </authorList>
    </citation>
    <scope>IDENTIFICATION</scope>
    <source>
        <tissue evidence="4">Testes</tissue>
    </source>
</reference>
<dbReference type="PROSITE" id="PS50084">
    <property type="entry name" value="KH_TYPE_1"/>
    <property type="match status" value="1"/>
</dbReference>
<dbReference type="InterPro" id="IPR036612">
    <property type="entry name" value="KH_dom_type_1_sf"/>
</dbReference>
<dbReference type="PANTHER" id="PTHR13360:SF1">
    <property type="entry name" value="ACTIVATING SIGNAL COINTEGRATOR 1 COMPLEX SUBUNIT 1"/>
    <property type="match status" value="1"/>
</dbReference>
<dbReference type="InterPro" id="IPR009210">
    <property type="entry name" value="ASCC1"/>
</dbReference>
<dbReference type="InterPro" id="IPR004088">
    <property type="entry name" value="KH_dom_type_1"/>
</dbReference>
<gene>
    <name evidence="4" type="primary">LOC100368650</name>
</gene>
<dbReference type="RefSeq" id="XP_006822825.1">
    <property type="nucleotide sequence ID" value="XM_006822762.1"/>
</dbReference>
<protein>
    <submittedName>
        <fullName evidence="4">Activating signal cointegrator 1 complex subunit 1-like</fullName>
    </submittedName>
</protein>
<dbReference type="InterPro" id="IPR047538">
    <property type="entry name" value="KH-I_ASCC1"/>
</dbReference>
<name>A0ABM0MS34_SACKO</name>
<evidence type="ECO:0000313" key="4">
    <source>
        <dbReference type="RefSeq" id="XP_006822825.1"/>
    </source>
</evidence>
<keyword evidence="3" id="KW-1185">Reference proteome</keyword>
<dbReference type="PIRSF" id="PIRSF027019">
    <property type="entry name" value="Euk_LigT"/>
    <property type="match status" value="1"/>
</dbReference>
<dbReference type="SUPFAM" id="SSF54791">
    <property type="entry name" value="Eukaryotic type KH-domain (KH-domain type I)"/>
    <property type="match status" value="1"/>
</dbReference>
<feature type="domain" description="K Homology" evidence="2">
    <location>
        <begin position="57"/>
        <end position="125"/>
    </location>
</feature>
<accession>A0ABM0MS34</accession>
<evidence type="ECO:0000259" key="2">
    <source>
        <dbReference type="SMART" id="SM00322"/>
    </source>
</evidence>
<dbReference type="Gene3D" id="3.30.1370.10">
    <property type="entry name" value="K Homology domain, type 1"/>
    <property type="match status" value="1"/>
</dbReference>
<dbReference type="InterPro" id="IPR019510">
    <property type="entry name" value="AKAP7-like_phosphoesterase"/>
</dbReference>
<dbReference type="InterPro" id="IPR004087">
    <property type="entry name" value="KH_dom"/>
</dbReference>
<dbReference type="PANTHER" id="PTHR13360">
    <property type="entry name" value="ACTIVATING SIGNAL COINTEGRATOR 1 COMPLEX SUBUNIT 1"/>
    <property type="match status" value="1"/>
</dbReference>
<evidence type="ECO:0000313" key="3">
    <source>
        <dbReference type="Proteomes" id="UP000694865"/>
    </source>
</evidence>
<dbReference type="SMART" id="SM00322">
    <property type="entry name" value="KH"/>
    <property type="match status" value="1"/>
</dbReference>